<name>M0K7U9_9EURY</name>
<reference evidence="1 2" key="1">
    <citation type="journal article" date="2014" name="PLoS Genet.">
        <title>Phylogenetically driven sequencing of extremely halophilic archaea reveals strategies for static and dynamic osmo-response.</title>
        <authorList>
            <person name="Becker E.A."/>
            <person name="Seitzer P.M."/>
            <person name="Tritt A."/>
            <person name="Larsen D."/>
            <person name="Krusor M."/>
            <person name="Yao A.I."/>
            <person name="Wu D."/>
            <person name="Madern D."/>
            <person name="Eisen J.A."/>
            <person name="Darling A.E."/>
            <person name="Facciotti M.T."/>
        </authorList>
    </citation>
    <scope>NUCLEOTIDE SEQUENCE [LARGE SCALE GENOMIC DNA]</scope>
    <source>
        <strain evidence="1 2">ATCC 33799</strain>
    </source>
</reference>
<gene>
    <name evidence="1" type="ORF">C435_11315</name>
</gene>
<dbReference type="RefSeq" id="WP_007189248.1">
    <property type="nucleotide sequence ID" value="NZ_AOLS01000061.1"/>
</dbReference>
<dbReference type="PATRIC" id="fig|662475.6.peg.2213"/>
<keyword evidence="2" id="KW-1185">Reference proteome</keyword>
<evidence type="ECO:0000313" key="1">
    <source>
        <dbReference type="EMBL" id="EMA17286.1"/>
    </source>
</evidence>
<proteinExistence type="predicted"/>
<comment type="caution">
    <text evidence="1">The sequence shown here is derived from an EMBL/GenBank/DDBJ whole genome shotgun (WGS) entry which is preliminary data.</text>
</comment>
<sequence length="283" mass="32226">MFEELAARMETIAQNTNVKVFTVSNWQEYFYPYALAHEGYADEKVRKACYELIVDSNKNDPETDNADVVERANQVNADYIIPKDYIGDQSRTHDSMVEFQKQYESECRAKPYYVLQPPFDYIYTEHEDFYSSINRFALGGLQGLDDEMQVKEIKRFREVAHDGITVHGFGVGTSVEIIRACREHDTFLDSLDIGTPEQSVINNAIVDAKMSQFEFEIPRGTRSTNVRAAFAKAILQLLNYLLSPLPSEEYMNEFYGYDSVEAAVTDQGSLSHFDAGLSNDTTA</sequence>
<accession>M0K7U9</accession>
<dbReference type="EMBL" id="AOLS01000061">
    <property type="protein sequence ID" value="EMA17286.1"/>
    <property type="molecule type" value="Genomic_DNA"/>
</dbReference>
<organism evidence="1 2">
    <name type="scientific">Haloarcula marismortui ATCC 33799</name>
    <dbReference type="NCBI Taxonomy" id="662475"/>
    <lineage>
        <taxon>Archaea</taxon>
        <taxon>Methanobacteriati</taxon>
        <taxon>Methanobacteriota</taxon>
        <taxon>Stenosarchaea group</taxon>
        <taxon>Halobacteria</taxon>
        <taxon>Halobacteriales</taxon>
        <taxon>Haloarculaceae</taxon>
        <taxon>Haloarcula</taxon>
    </lineage>
</organism>
<dbReference type="AlphaFoldDB" id="M0K7U9"/>
<evidence type="ECO:0000313" key="2">
    <source>
        <dbReference type="Proteomes" id="UP000011687"/>
    </source>
</evidence>
<protein>
    <submittedName>
        <fullName evidence="1">Uncharacterized protein</fullName>
    </submittedName>
</protein>
<dbReference type="Proteomes" id="UP000011687">
    <property type="component" value="Unassembled WGS sequence"/>
</dbReference>